<dbReference type="Pfam" id="PF25690">
    <property type="entry name" value="Phage_gp49"/>
    <property type="match status" value="1"/>
</dbReference>
<dbReference type="Proteomes" id="UP000221764">
    <property type="component" value="Segment"/>
</dbReference>
<accession>A0A143FQH8</accession>
<dbReference type="EMBL" id="KU985092">
    <property type="protein sequence ID" value="AMW64038.1"/>
    <property type="molecule type" value="Genomic_DNA"/>
</dbReference>
<evidence type="ECO:0000256" key="1">
    <source>
        <dbReference type="SAM" id="MobiDB-lite"/>
    </source>
</evidence>
<feature type="compositionally biased region" description="Low complexity" evidence="1">
    <location>
        <begin position="62"/>
        <end position="72"/>
    </location>
</feature>
<evidence type="ECO:0000313" key="2">
    <source>
        <dbReference type="EMBL" id="AMW64038.1"/>
    </source>
</evidence>
<sequence length="198" mass="20134">MRLRGVPDSITHPRGKVVTLQDPFASAPATDEAQAAPEPQESAFDAPPPEAPKKAPAKKAAAKAAPKPAAAPGEGKVVLTFKGGSGFDAPWIVIHAEDLDDALDQVTNQGATLGALMERVQNAGQHFAGMAPAKASGGNSGGGGGGRSNAPRGAQEPPAGTPPAPGPDWVYKSGTGKNGKPWSAWMPPRGSDEKPVWL</sequence>
<name>A0A143FQH8_9CAUD</name>
<reference evidence="2 3" key="1">
    <citation type="submission" date="2016-03" db="EMBL/GenBank/DDBJ databases">
        <authorList>
            <person name="Batra N."/>
            <person name="Bumhira A."/>
            <person name="Davidson S."/>
            <person name="Dowdell I."/>
            <person name="Falahat M."/>
            <person name="Gulamani S."/>
            <person name="Kelley B."/>
            <person name="Mosley C."/>
            <person name="Muthalaly R."/>
            <person name="Patel R."/>
            <person name="Robinson D."/>
            <person name="Terry B."/>
            <person name="Thompson K."/>
            <person name="Wakefield L."/>
            <person name="Lockhart R."/>
            <person name="Shah H."/>
            <person name="Monti D.L."/>
            <person name="Bowman C.A."/>
            <person name="Russell D.A."/>
            <person name="Pope W.H."/>
            <person name="Jacobs-Sera D."/>
            <person name="Hendrix R.W."/>
            <person name="Hatfull G.F."/>
        </authorList>
    </citation>
    <scope>NUCLEOTIDE SEQUENCE [LARGE SCALE GENOMIC DNA]</scope>
</reference>
<feature type="region of interest" description="Disordered" evidence="1">
    <location>
        <begin position="1"/>
        <end position="75"/>
    </location>
</feature>
<organism evidence="2 3">
    <name type="scientific">Mycobacterium phage Holli</name>
    <dbReference type="NCBI Taxonomy" id="1821725"/>
    <lineage>
        <taxon>Viruses</taxon>
        <taxon>Duplodnaviria</taxon>
        <taxon>Heunggongvirae</taxon>
        <taxon>Uroviricota</taxon>
        <taxon>Caudoviricetes</taxon>
        <taxon>Backyardiganvirus</taxon>
        <taxon>Backyardiganvirus peaches</taxon>
    </lineage>
</organism>
<feature type="compositionally biased region" description="Low complexity" evidence="1">
    <location>
        <begin position="148"/>
        <end position="158"/>
    </location>
</feature>
<evidence type="ECO:0000313" key="3">
    <source>
        <dbReference type="Proteomes" id="UP000221764"/>
    </source>
</evidence>
<protein>
    <submittedName>
        <fullName evidence="2">Uncharacterized protein</fullName>
    </submittedName>
</protein>
<dbReference type="InterPro" id="IPR057999">
    <property type="entry name" value="Gp49"/>
</dbReference>
<feature type="compositionally biased region" description="Low complexity" evidence="1">
    <location>
        <begin position="25"/>
        <end position="43"/>
    </location>
</feature>
<feature type="region of interest" description="Disordered" evidence="1">
    <location>
        <begin position="130"/>
        <end position="198"/>
    </location>
</feature>
<proteinExistence type="predicted"/>
<gene>
    <name evidence="2" type="primary">48</name>
    <name evidence="2" type="ORF">SEA_HOLLI_48</name>
</gene>
<feature type="compositionally biased region" description="Gly residues" evidence="1">
    <location>
        <begin position="138"/>
        <end position="147"/>
    </location>
</feature>